<dbReference type="GO" id="GO:0016787">
    <property type="term" value="F:hydrolase activity"/>
    <property type="evidence" value="ECO:0007669"/>
    <property type="project" value="UniProtKB-KW"/>
</dbReference>
<gene>
    <name evidence="2" type="ORF">BWX42_03565</name>
</gene>
<organism evidence="2 3">
    <name type="scientific">Dolosigranulum pigrum</name>
    <dbReference type="NCBI Taxonomy" id="29394"/>
    <lineage>
        <taxon>Bacteria</taxon>
        <taxon>Bacillati</taxon>
        <taxon>Bacillota</taxon>
        <taxon>Bacilli</taxon>
        <taxon>Lactobacillales</taxon>
        <taxon>Carnobacteriaceae</taxon>
        <taxon>Dolosigranulum</taxon>
    </lineage>
</organism>
<sequence length="405" mass="46909">MVSFIHVADLHLDSPFKGLIHLSDEWFEVVQNSTFQAFEQIVSQAIKNAVDFVVIAGDLYDASERSIRAQTFLREQFKRLNTAQINVYIIYGNHDFIDRQYLYIDMPENVHIFDETPETVYYQSDQGETVAISGFSYDQQHIKDNRLQKYPPRDMTADYHIGLLHGNCQGIETPSSVYAPFSVADVRRLNYDYLALGHIHKRGSIHSSLPAYYSGNIQGRHRKELGDKGCYLVKCEQGQCHPEFISAAPIIWEAITVNMSEATSLQQALNKITQILHEQLERQANKRYLIDLTCQFEELDAALVAMLTTDQINQLIDSSDYWITHITCEKQSDQHLIDSFIERYPSAWQKAIHSVTDDDHFTLLQQELQTQVPLKYWQQDWDHDFKERIKQQAIQAIEQALVDNE</sequence>
<keyword evidence="1" id="KW-0378">Hydrolase</keyword>
<evidence type="ECO:0000313" key="3">
    <source>
        <dbReference type="Proteomes" id="UP000190409"/>
    </source>
</evidence>
<protein>
    <submittedName>
        <fullName evidence="2">Uncharacterized protein</fullName>
    </submittedName>
</protein>
<dbReference type="SUPFAM" id="SSF56300">
    <property type="entry name" value="Metallo-dependent phosphatases"/>
    <property type="match status" value="1"/>
</dbReference>
<dbReference type="InterPro" id="IPR004843">
    <property type="entry name" value="Calcineurin-like_PHP"/>
</dbReference>
<dbReference type="Proteomes" id="UP000190409">
    <property type="component" value="Unassembled WGS sequence"/>
</dbReference>
<dbReference type="Gene3D" id="3.60.21.10">
    <property type="match status" value="1"/>
</dbReference>
<dbReference type="AlphaFoldDB" id="A0A1S8KN37"/>
<dbReference type="RefSeq" id="WP_077862478.1">
    <property type="nucleotide sequence ID" value="NZ_CP040408.1"/>
</dbReference>
<name>A0A1S8KN37_9LACT</name>
<dbReference type="EMBL" id="MUYF01000003">
    <property type="protein sequence ID" value="OOL80961.1"/>
    <property type="molecule type" value="Genomic_DNA"/>
</dbReference>
<dbReference type="PANTHER" id="PTHR30337:SF7">
    <property type="entry name" value="PHOSPHOESTERASE"/>
    <property type="match status" value="1"/>
</dbReference>
<dbReference type="PANTHER" id="PTHR30337">
    <property type="entry name" value="COMPONENT OF ATP-DEPENDENT DSDNA EXONUCLEASE"/>
    <property type="match status" value="1"/>
</dbReference>
<dbReference type="InterPro" id="IPR029052">
    <property type="entry name" value="Metallo-depent_PP-like"/>
</dbReference>
<dbReference type="InterPro" id="IPR014576">
    <property type="entry name" value="Pesterase_YhaO"/>
</dbReference>
<evidence type="ECO:0000256" key="1">
    <source>
        <dbReference type="ARBA" id="ARBA00022801"/>
    </source>
</evidence>
<proteinExistence type="predicted"/>
<accession>A0A1S8KN37</accession>
<evidence type="ECO:0000313" key="2">
    <source>
        <dbReference type="EMBL" id="OOL80961.1"/>
    </source>
</evidence>
<dbReference type="InterPro" id="IPR041796">
    <property type="entry name" value="Mre11_N"/>
</dbReference>
<dbReference type="CDD" id="cd00840">
    <property type="entry name" value="MPP_Mre11_N"/>
    <property type="match status" value="1"/>
</dbReference>
<dbReference type="InterPro" id="IPR050535">
    <property type="entry name" value="DNA_Repair-Maintenance_Comp"/>
</dbReference>
<dbReference type="PIRSF" id="PIRSF033091">
    <property type="entry name" value="Pesterase_YhaO"/>
    <property type="match status" value="1"/>
</dbReference>
<dbReference type="Pfam" id="PF00149">
    <property type="entry name" value="Metallophos"/>
    <property type="match status" value="1"/>
</dbReference>
<comment type="caution">
    <text evidence="2">The sequence shown here is derived from an EMBL/GenBank/DDBJ whole genome shotgun (WGS) entry which is preliminary data.</text>
</comment>
<reference evidence="2 3" key="1">
    <citation type="submission" date="2017-01" db="EMBL/GenBank/DDBJ databases">
        <title>Complete Genome Sequence of Dolosigranulum pigrum isolated from a Patient with interstitial lung disease.</title>
        <authorList>
            <person name="Mukhopadhyay R."/>
            <person name="Joaquin J."/>
            <person name="Hogue R."/>
            <person name="Fitzgerald S."/>
            <person name="Jospin G."/>
            <person name="Eisen J.A."/>
            <person name="Chaturvedi V."/>
        </authorList>
    </citation>
    <scope>NUCLEOTIDE SEQUENCE [LARGE SCALE GENOMIC DNA]</scope>
    <source>
        <strain evidence="2 3">15S00348</strain>
    </source>
</reference>